<evidence type="ECO:0008006" key="4">
    <source>
        <dbReference type="Google" id="ProtNLM"/>
    </source>
</evidence>
<dbReference type="Proteomes" id="UP000478505">
    <property type="component" value="Unassembled WGS sequence"/>
</dbReference>
<dbReference type="EMBL" id="JAAIKD010000002">
    <property type="protein sequence ID" value="NEV93082.1"/>
    <property type="molecule type" value="Genomic_DNA"/>
</dbReference>
<dbReference type="AlphaFoldDB" id="A0A6B3QZ41"/>
<keyword evidence="1" id="KW-0732">Signal</keyword>
<comment type="caution">
    <text evidence="2">The sequence shown here is derived from an EMBL/GenBank/DDBJ whole genome shotgun (WGS) entry which is preliminary data.</text>
</comment>
<name>A0A6B3QZ41_9FLAO</name>
<evidence type="ECO:0000313" key="3">
    <source>
        <dbReference type="Proteomes" id="UP000478505"/>
    </source>
</evidence>
<reference evidence="2 3" key="1">
    <citation type="submission" date="2020-02" db="EMBL/GenBank/DDBJ databases">
        <title>Flavobacteriaceae Psychroflexus bacterium YR1-1, complete genome.</title>
        <authorList>
            <person name="Li Y."/>
            <person name="Wu S."/>
        </authorList>
    </citation>
    <scope>NUCLEOTIDE SEQUENCE [LARGE SCALE GENOMIC DNA]</scope>
    <source>
        <strain evidence="2 3">YR1-1</strain>
    </source>
</reference>
<gene>
    <name evidence="2" type="ORF">G3567_02830</name>
</gene>
<feature type="signal peptide" evidence="1">
    <location>
        <begin position="1"/>
        <end position="17"/>
    </location>
</feature>
<sequence>MKKLLFLVLISPFLLTAQDSFLKGQIYADSISDYQVNVININQKIGSVSNPDGEYKIRAHVGDSILFTSLQHRTYTLKVEENNLQTSTSIFLELEVNELPEVTLNPYDLTGDLSKDMAQVKVDFVDQRQFGFGVPRQLDKVDREIYTANTSSGGIPLAPLINWISGETKMLKKRKENAIVQSNKNKVLRKVTSDLITKDLRIPKIYIEDFAYFCAEDQNTMSIVNQNDPLALIDELKLKAIAYLKLKAITE</sequence>
<proteinExistence type="predicted"/>
<keyword evidence="3" id="KW-1185">Reference proteome</keyword>
<evidence type="ECO:0000256" key="1">
    <source>
        <dbReference type="SAM" id="SignalP"/>
    </source>
</evidence>
<protein>
    <recommendedName>
        <fullName evidence="4">CarboxypepD_reg-like domain-containing protein</fullName>
    </recommendedName>
</protein>
<accession>A0A6B3QZ41</accession>
<feature type="chain" id="PRO_5025347297" description="CarboxypepD_reg-like domain-containing protein" evidence="1">
    <location>
        <begin position="18"/>
        <end position="251"/>
    </location>
</feature>
<organism evidence="2 3">
    <name type="scientific">Psychroflexus aurantiacus</name>
    <dbReference type="NCBI Taxonomy" id="2709310"/>
    <lineage>
        <taxon>Bacteria</taxon>
        <taxon>Pseudomonadati</taxon>
        <taxon>Bacteroidota</taxon>
        <taxon>Flavobacteriia</taxon>
        <taxon>Flavobacteriales</taxon>
        <taxon>Flavobacteriaceae</taxon>
        <taxon>Psychroflexus</taxon>
    </lineage>
</organism>
<dbReference type="RefSeq" id="WP_164003820.1">
    <property type="nucleotide sequence ID" value="NZ_JAAIKD010000002.1"/>
</dbReference>
<evidence type="ECO:0000313" key="2">
    <source>
        <dbReference type="EMBL" id="NEV93082.1"/>
    </source>
</evidence>